<dbReference type="Proteomes" id="UP000011666">
    <property type="component" value="Unassembled WGS sequence"/>
</dbReference>
<dbReference type="SFLD" id="SFLDS00003">
    <property type="entry name" value="Haloacid_Dehalogenase"/>
    <property type="match status" value="1"/>
</dbReference>
<dbReference type="RefSeq" id="WP_007620485.1">
    <property type="nucleotide sequence ID" value="NZ_BANX01000015.1"/>
</dbReference>
<accession>M0QIF5</accession>
<dbReference type="AlphaFoldDB" id="M0QIF5"/>
<name>M0QIF5_9ACTN</name>
<gene>
    <name evidence="1" type="ORF">GS4_15_00240</name>
</gene>
<dbReference type="EMBL" id="BANX01000015">
    <property type="protein sequence ID" value="GAC68375.1"/>
    <property type="molecule type" value="Genomic_DNA"/>
</dbReference>
<dbReference type="InterPro" id="IPR036412">
    <property type="entry name" value="HAD-like_sf"/>
</dbReference>
<dbReference type="NCBIfam" id="TIGR01549">
    <property type="entry name" value="HAD-SF-IA-v1"/>
    <property type="match status" value="1"/>
</dbReference>
<sequence length="221" mass="23127">MAISAVLFDIDGTLVDSVYAHVGSWQRAFAEVGRTVPAAEIHRQIGKDGSLLVHDLMTDHGGFDQQVADDASERHSRLYLADASRLDVLPSARELLSAVAGRGLRVVLATSAPPEELEILRDLLDVEEHVYAVTSGDDVDTAKPDATVVAIAVERAGVDPAEAVMVGDATWDAIAATKIGVRSVGVRAGGIGADELADAGAAVVYDDPADLLAHLDEALDV</sequence>
<organism evidence="1 2">
    <name type="scientific">Gordonia soli NBRC 108243</name>
    <dbReference type="NCBI Taxonomy" id="1223545"/>
    <lineage>
        <taxon>Bacteria</taxon>
        <taxon>Bacillati</taxon>
        <taxon>Actinomycetota</taxon>
        <taxon>Actinomycetes</taxon>
        <taxon>Mycobacteriales</taxon>
        <taxon>Gordoniaceae</taxon>
        <taxon>Gordonia</taxon>
    </lineage>
</organism>
<dbReference type="InterPro" id="IPR023214">
    <property type="entry name" value="HAD_sf"/>
</dbReference>
<dbReference type="SFLD" id="SFLDG01135">
    <property type="entry name" value="C1.5.6:_HAD__Beta-PGM__Phospha"/>
    <property type="match status" value="1"/>
</dbReference>
<reference evidence="1 2" key="1">
    <citation type="submission" date="2013-01" db="EMBL/GenBank/DDBJ databases">
        <title>Whole genome shotgun sequence of Gordonia soli NBRC 108243.</title>
        <authorList>
            <person name="Isaki-Nakamura S."/>
            <person name="Hosoyama A."/>
            <person name="Tsuchikane K."/>
            <person name="Ando Y."/>
            <person name="Baba S."/>
            <person name="Ohji S."/>
            <person name="Hamada M."/>
            <person name="Tamura T."/>
            <person name="Yamazoe A."/>
            <person name="Yamazaki S."/>
            <person name="Fujita N."/>
        </authorList>
    </citation>
    <scope>NUCLEOTIDE SEQUENCE [LARGE SCALE GENOMIC DNA]</scope>
    <source>
        <strain evidence="1 2">NBRC 108243</strain>
    </source>
</reference>
<proteinExistence type="predicted"/>
<protein>
    <submittedName>
        <fullName evidence="1">Putative hydrolase</fullName>
    </submittedName>
</protein>
<dbReference type="GO" id="GO:0005829">
    <property type="term" value="C:cytosol"/>
    <property type="evidence" value="ECO:0007669"/>
    <property type="project" value="TreeGrafter"/>
</dbReference>
<keyword evidence="2" id="KW-1185">Reference proteome</keyword>
<dbReference type="Gene3D" id="3.40.50.1000">
    <property type="entry name" value="HAD superfamily/HAD-like"/>
    <property type="match status" value="1"/>
</dbReference>
<dbReference type="STRING" id="1223545.GS4_15_00240"/>
<dbReference type="eggNOG" id="COG0546">
    <property type="taxonomic scope" value="Bacteria"/>
</dbReference>
<dbReference type="Gene3D" id="1.10.150.240">
    <property type="entry name" value="Putative phosphatase, domain 2"/>
    <property type="match status" value="1"/>
</dbReference>
<dbReference type="GO" id="GO:0006281">
    <property type="term" value="P:DNA repair"/>
    <property type="evidence" value="ECO:0007669"/>
    <property type="project" value="TreeGrafter"/>
</dbReference>
<dbReference type="InterPro" id="IPR050155">
    <property type="entry name" value="HAD-like_hydrolase_sf"/>
</dbReference>
<dbReference type="PANTHER" id="PTHR43434">
    <property type="entry name" value="PHOSPHOGLYCOLATE PHOSPHATASE"/>
    <property type="match status" value="1"/>
</dbReference>
<dbReference type="InterPro" id="IPR006439">
    <property type="entry name" value="HAD-SF_hydro_IA"/>
</dbReference>
<dbReference type="GO" id="GO:0008967">
    <property type="term" value="F:phosphoglycolate phosphatase activity"/>
    <property type="evidence" value="ECO:0007669"/>
    <property type="project" value="TreeGrafter"/>
</dbReference>
<comment type="caution">
    <text evidence="1">The sequence shown here is derived from an EMBL/GenBank/DDBJ whole genome shotgun (WGS) entry which is preliminary data.</text>
</comment>
<dbReference type="OrthoDB" id="9793014at2"/>
<dbReference type="InterPro" id="IPR023198">
    <property type="entry name" value="PGP-like_dom2"/>
</dbReference>
<dbReference type="SFLD" id="SFLDG01129">
    <property type="entry name" value="C1.5:_HAD__Beta-PGM__Phosphata"/>
    <property type="match status" value="1"/>
</dbReference>
<keyword evidence="1" id="KW-0378">Hydrolase</keyword>
<evidence type="ECO:0000313" key="2">
    <source>
        <dbReference type="Proteomes" id="UP000011666"/>
    </source>
</evidence>
<dbReference type="SUPFAM" id="SSF56784">
    <property type="entry name" value="HAD-like"/>
    <property type="match status" value="1"/>
</dbReference>
<dbReference type="PANTHER" id="PTHR43434:SF16">
    <property type="entry name" value="BLL8046 PROTEIN"/>
    <property type="match status" value="1"/>
</dbReference>
<evidence type="ECO:0000313" key="1">
    <source>
        <dbReference type="EMBL" id="GAC68375.1"/>
    </source>
</evidence>
<dbReference type="Pfam" id="PF00702">
    <property type="entry name" value="Hydrolase"/>
    <property type="match status" value="1"/>
</dbReference>